<dbReference type="OrthoDB" id="9792554at2"/>
<protein>
    <submittedName>
        <fullName evidence="2">Hemerythrin domain-containing protein</fullName>
    </submittedName>
</protein>
<dbReference type="InterPro" id="IPR012312">
    <property type="entry name" value="Hemerythrin-like"/>
</dbReference>
<accession>A0A4P6PBH7</accession>
<dbReference type="GO" id="GO:0005886">
    <property type="term" value="C:plasma membrane"/>
    <property type="evidence" value="ECO:0007669"/>
    <property type="project" value="TreeGrafter"/>
</dbReference>
<evidence type="ECO:0000313" key="3">
    <source>
        <dbReference type="Proteomes" id="UP000290244"/>
    </source>
</evidence>
<evidence type="ECO:0000313" key="2">
    <source>
        <dbReference type="EMBL" id="QBG37055.1"/>
    </source>
</evidence>
<dbReference type="AlphaFoldDB" id="A0A4P6PBH7"/>
<evidence type="ECO:0000259" key="1">
    <source>
        <dbReference type="Pfam" id="PF01814"/>
    </source>
</evidence>
<dbReference type="Gene3D" id="1.20.120.520">
    <property type="entry name" value="nmb1532 protein domain like"/>
    <property type="match status" value="1"/>
</dbReference>
<dbReference type="EMBL" id="CP034759">
    <property type="protein sequence ID" value="QBG37055.1"/>
    <property type="molecule type" value="Genomic_DNA"/>
</dbReference>
<dbReference type="RefSeq" id="WP_130603724.1">
    <property type="nucleotide sequence ID" value="NZ_CP034759.1"/>
</dbReference>
<keyword evidence="3" id="KW-1185">Reference proteome</keyword>
<dbReference type="KEGG" id="lsd:EMK97_15650"/>
<reference evidence="2 3" key="1">
    <citation type="submission" date="2018-12" db="EMBL/GenBank/DDBJ databases">
        <title>Complete genome of Litorilituus sediminis.</title>
        <authorList>
            <person name="Liu A."/>
            <person name="Rong J."/>
        </authorList>
    </citation>
    <scope>NUCLEOTIDE SEQUENCE [LARGE SCALE GENOMIC DNA]</scope>
    <source>
        <strain evidence="2 3">JCM 17549</strain>
    </source>
</reference>
<feature type="domain" description="Hemerythrin-like" evidence="1">
    <location>
        <begin position="6"/>
        <end position="125"/>
    </location>
</feature>
<name>A0A4P6PBH7_9GAMM</name>
<gene>
    <name evidence="2" type="ORF">EMK97_15650</name>
</gene>
<dbReference type="Proteomes" id="UP000290244">
    <property type="component" value="Chromosome"/>
</dbReference>
<organism evidence="2 3">
    <name type="scientific">Litorilituus sediminis</name>
    <dbReference type="NCBI Taxonomy" id="718192"/>
    <lineage>
        <taxon>Bacteria</taxon>
        <taxon>Pseudomonadati</taxon>
        <taxon>Pseudomonadota</taxon>
        <taxon>Gammaproteobacteria</taxon>
        <taxon>Alteromonadales</taxon>
        <taxon>Colwelliaceae</taxon>
        <taxon>Litorilituus</taxon>
    </lineage>
</organism>
<dbReference type="PANTHER" id="PTHR39966:SF3">
    <property type="entry name" value="DUF438 DOMAIN-CONTAINING PROTEIN"/>
    <property type="match status" value="1"/>
</dbReference>
<proteinExistence type="predicted"/>
<sequence length="145" mass="16622">MTSIPEYMTAKHRECDDVFTEAESAVAAEDWSLALVKWQAFAKELHEHLSQEEELLFPQFEQATGMTAGPTQVMRMEHQQMRALVQDLDNALAAKAKDEYLGLSETLMVMMQQHNMKEEMMLYPMMQQHLSNAEQLLEKISVSVA</sequence>
<dbReference type="Pfam" id="PF01814">
    <property type="entry name" value="Hemerythrin"/>
    <property type="match status" value="1"/>
</dbReference>
<dbReference type="PANTHER" id="PTHR39966">
    <property type="entry name" value="BLL2471 PROTEIN-RELATED"/>
    <property type="match status" value="1"/>
</dbReference>